<dbReference type="PIRSF" id="PIRSF000525">
    <property type="entry name" value="SerC"/>
    <property type="match status" value="1"/>
</dbReference>
<comment type="catalytic activity">
    <reaction evidence="11 12 13">
        <text>O-phospho-L-serine + 2-oxoglutarate = 3-phosphooxypyruvate + L-glutamate</text>
        <dbReference type="Rhea" id="RHEA:14329"/>
        <dbReference type="ChEBI" id="CHEBI:16810"/>
        <dbReference type="ChEBI" id="CHEBI:18110"/>
        <dbReference type="ChEBI" id="CHEBI:29985"/>
        <dbReference type="ChEBI" id="CHEBI:57524"/>
        <dbReference type="EC" id="2.6.1.52"/>
    </reaction>
</comment>
<dbReference type="SUPFAM" id="SSF53383">
    <property type="entry name" value="PLP-dependent transferases"/>
    <property type="match status" value="1"/>
</dbReference>
<keyword evidence="6 12" id="KW-0808">Transferase</keyword>
<dbReference type="AlphaFoldDB" id="A0A5C7F5S8"/>
<evidence type="ECO:0000256" key="13">
    <source>
        <dbReference type="RuleBase" id="RU004505"/>
    </source>
</evidence>
<dbReference type="NCBIfam" id="TIGR01364">
    <property type="entry name" value="serC_1"/>
    <property type="match status" value="1"/>
</dbReference>
<feature type="binding site" evidence="12">
    <location>
        <begin position="233"/>
        <end position="234"/>
    </location>
    <ligand>
        <name>pyridoxal 5'-phosphate</name>
        <dbReference type="ChEBI" id="CHEBI:597326"/>
    </ligand>
</feature>
<feature type="domain" description="Aminotransferase class V" evidence="14">
    <location>
        <begin position="5"/>
        <end position="345"/>
    </location>
</feature>
<feature type="binding site" evidence="12">
    <location>
        <position position="41"/>
    </location>
    <ligand>
        <name>L-glutamate</name>
        <dbReference type="ChEBI" id="CHEBI:29985"/>
    </ligand>
</feature>
<keyword evidence="9 12" id="KW-0718">Serine biosynthesis</keyword>
<dbReference type="Pfam" id="PF00266">
    <property type="entry name" value="Aminotran_5"/>
    <property type="match status" value="1"/>
</dbReference>
<keyword evidence="4 12" id="KW-0032">Aminotransferase</keyword>
<evidence type="ECO:0000313" key="15">
    <source>
        <dbReference type="EMBL" id="TXF85413.1"/>
    </source>
</evidence>
<evidence type="ECO:0000256" key="1">
    <source>
        <dbReference type="ARBA" id="ARBA00004915"/>
    </source>
</evidence>
<dbReference type="PANTHER" id="PTHR43247">
    <property type="entry name" value="PHOSPHOSERINE AMINOTRANSFERASE"/>
    <property type="match status" value="1"/>
</dbReference>
<comment type="pathway">
    <text evidence="2 12 13">Amino-acid biosynthesis; L-serine biosynthesis; L-serine from 3-phospho-D-glycerate: step 2/3.</text>
</comment>
<dbReference type="UniPathway" id="UPA00244">
    <property type="reaction ID" value="UER00311"/>
</dbReference>
<proteinExistence type="inferred from homology"/>
<feature type="binding site" evidence="12">
    <location>
        <position position="101"/>
    </location>
    <ligand>
        <name>pyridoxal 5'-phosphate</name>
        <dbReference type="ChEBI" id="CHEBI:597326"/>
    </ligand>
</feature>
<dbReference type="InterPro" id="IPR000192">
    <property type="entry name" value="Aminotrans_V_dom"/>
</dbReference>
<feature type="modified residue" description="N6-(pyridoxal phosphate)lysine" evidence="12">
    <location>
        <position position="192"/>
    </location>
</feature>
<evidence type="ECO:0000259" key="14">
    <source>
        <dbReference type="Pfam" id="PF00266"/>
    </source>
</evidence>
<accession>A0A5C7F5S8</accession>
<feature type="binding site" evidence="12">
    <location>
        <position position="149"/>
    </location>
    <ligand>
        <name>pyridoxal 5'-phosphate</name>
        <dbReference type="ChEBI" id="CHEBI:597326"/>
    </ligand>
</feature>
<comment type="similarity">
    <text evidence="3 12">Belongs to the class-V pyridoxal-phosphate-dependent aminotransferase family. SerC subfamily.</text>
</comment>
<dbReference type="EMBL" id="VOXD01000047">
    <property type="protein sequence ID" value="TXF85413.1"/>
    <property type="molecule type" value="Genomic_DNA"/>
</dbReference>
<evidence type="ECO:0000256" key="8">
    <source>
        <dbReference type="ARBA" id="ARBA00023096"/>
    </source>
</evidence>
<keyword evidence="7 12" id="KW-0663">Pyridoxal phosphate</keyword>
<dbReference type="GO" id="GO:0008615">
    <property type="term" value="P:pyridoxine biosynthetic process"/>
    <property type="evidence" value="ECO:0007669"/>
    <property type="project" value="UniProtKB-UniRule"/>
</dbReference>
<comment type="function">
    <text evidence="12">Catalyzes the reversible conversion of 3-phosphohydroxypyruvate to phosphoserine and of 3-hydroxy-2-oxo-4-phosphonooxybutanoate to phosphohydroxythreonine.</text>
</comment>
<dbReference type="OrthoDB" id="9809412at2"/>
<dbReference type="Gene3D" id="3.40.640.10">
    <property type="entry name" value="Type I PLP-dependent aspartate aminotransferase-like (Major domain)"/>
    <property type="match status" value="1"/>
</dbReference>
<dbReference type="GO" id="GO:0005737">
    <property type="term" value="C:cytoplasm"/>
    <property type="evidence" value="ECO:0007669"/>
    <property type="project" value="UniProtKB-SubCell"/>
</dbReference>
<organism evidence="15 16">
    <name type="scientific">Neolewinella aurantiaca</name>
    <dbReference type="NCBI Taxonomy" id="2602767"/>
    <lineage>
        <taxon>Bacteria</taxon>
        <taxon>Pseudomonadati</taxon>
        <taxon>Bacteroidota</taxon>
        <taxon>Saprospiria</taxon>
        <taxon>Saprospirales</taxon>
        <taxon>Lewinellaceae</taxon>
        <taxon>Neolewinella</taxon>
    </lineage>
</organism>
<dbReference type="FunFam" id="3.90.1150.10:FF:000006">
    <property type="entry name" value="Phosphoserine aminotransferase"/>
    <property type="match status" value="1"/>
</dbReference>
<protein>
    <recommendedName>
        <fullName evidence="12">Phosphoserine aminotransferase</fullName>
        <ecNumber evidence="12">2.6.1.52</ecNumber>
    </recommendedName>
    <alternativeName>
        <fullName evidence="12">Phosphohydroxythreonine aminotransferase</fullName>
        <shortName evidence="12">PSAT</shortName>
    </alternativeName>
</protein>
<dbReference type="EC" id="2.6.1.52" evidence="12"/>
<dbReference type="PANTHER" id="PTHR43247:SF1">
    <property type="entry name" value="PHOSPHOSERINE AMINOTRANSFERASE"/>
    <property type="match status" value="1"/>
</dbReference>
<dbReference type="InterPro" id="IPR015422">
    <property type="entry name" value="PyrdxlP-dep_Trfase_small"/>
</dbReference>
<dbReference type="GO" id="GO:0006564">
    <property type="term" value="P:L-serine biosynthetic process"/>
    <property type="evidence" value="ECO:0007669"/>
    <property type="project" value="UniProtKB-UniRule"/>
</dbReference>
<evidence type="ECO:0000256" key="5">
    <source>
        <dbReference type="ARBA" id="ARBA00022605"/>
    </source>
</evidence>
<reference evidence="15 16" key="1">
    <citation type="submission" date="2019-08" db="EMBL/GenBank/DDBJ databases">
        <title>Lewinella sp. strain SSH13 Genome sequencing and assembly.</title>
        <authorList>
            <person name="Kim I."/>
        </authorList>
    </citation>
    <scope>NUCLEOTIDE SEQUENCE [LARGE SCALE GENOMIC DNA]</scope>
    <source>
        <strain evidence="15 16">SSH13</strain>
    </source>
</reference>
<comment type="caution">
    <text evidence="12">Lacks conserved residue(s) required for the propagation of feature annotation.</text>
</comment>
<feature type="binding site" evidence="12">
    <location>
        <begin position="75"/>
        <end position="76"/>
    </location>
    <ligand>
        <name>pyridoxal 5'-phosphate</name>
        <dbReference type="ChEBI" id="CHEBI:597326"/>
    </ligand>
</feature>
<comment type="cofactor">
    <cofactor evidence="12">
        <name>pyridoxal 5'-phosphate</name>
        <dbReference type="ChEBI" id="CHEBI:597326"/>
    </cofactor>
    <text evidence="12">Binds 1 pyridoxal phosphate per subunit.</text>
</comment>
<comment type="subcellular location">
    <subcellularLocation>
        <location evidence="12">Cytoplasm</location>
    </subcellularLocation>
</comment>
<evidence type="ECO:0000256" key="10">
    <source>
        <dbReference type="ARBA" id="ARBA00047630"/>
    </source>
</evidence>
<comment type="caution">
    <text evidence="15">The sequence shown here is derived from an EMBL/GenBank/DDBJ whole genome shotgun (WGS) entry which is preliminary data.</text>
</comment>
<dbReference type="HAMAP" id="MF_00160">
    <property type="entry name" value="SerC_aminotrans_5"/>
    <property type="match status" value="1"/>
</dbReference>
<dbReference type="Gene3D" id="3.90.1150.10">
    <property type="entry name" value="Aspartate Aminotransferase, domain 1"/>
    <property type="match status" value="1"/>
</dbReference>
<keyword evidence="8 12" id="KW-0664">Pyridoxine biosynthesis</keyword>
<evidence type="ECO:0000256" key="7">
    <source>
        <dbReference type="ARBA" id="ARBA00022898"/>
    </source>
</evidence>
<comment type="subunit">
    <text evidence="12">Homodimer.</text>
</comment>
<feature type="binding site" evidence="12">
    <location>
        <position position="168"/>
    </location>
    <ligand>
        <name>pyridoxal 5'-phosphate</name>
        <dbReference type="ChEBI" id="CHEBI:597326"/>
    </ligand>
</feature>
<evidence type="ECO:0000256" key="9">
    <source>
        <dbReference type="ARBA" id="ARBA00023299"/>
    </source>
</evidence>
<dbReference type="InterPro" id="IPR020578">
    <property type="entry name" value="Aminotrans_V_PyrdxlP_BS"/>
</dbReference>
<name>A0A5C7F5S8_9BACT</name>
<keyword evidence="12" id="KW-0963">Cytoplasm</keyword>
<evidence type="ECO:0000313" key="16">
    <source>
        <dbReference type="Proteomes" id="UP000321907"/>
    </source>
</evidence>
<dbReference type="InterPro" id="IPR022278">
    <property type="entry name" value="Pser_aminoTfrase"/>
</dbReference>
<evidence type="ECO:0000256" key="2">
    <source>
        <dbReference type="ARBA" id="ARBA00005099"/>
    </source>
</evidence>
<dbReference type="RefSeq" id="WP_147932668.1">
    <property type="nucleotide sequence ID" value="NZ_VOXD01000047.1"/>
</dbReference>
<dbReference type="Proteomes" id="UP000321907">
    <property type="component" value="Unassembled WGS sequence"/>
</dbReference>
<dbReference type="FunFam" id="3.40.640.10:FF:000010">
    <property type="entry name" value="Phosphoserine aminotransferase"/>
    <property type="match status" value="1"/>
</dbReference>
<dbReference type="NCBIfam" id="NF003764">
    <property type="entry name" value="PRK05355.1"/>
    <property type="match status" value="1"/>
</dbReference>
<dbReference type="GO" id="GO:0030170">
    <property type="term" value="F:pyridoxal phosphate binding"/>
    <property type="evidence" value="ECO:0007669"/>
    <property type="project" value="UniProtKB-UniRule"/>
</dbReference>
<comment type="catalytic activity">
    <reaction evidence="10 12">
        <text>4-(phosphooxy)-L-threonine + 2-oxoglutarate = (R)-3-hydroxy-2-oxo-4-phosphooxybutanoate + L-glutamate</text>
        <dbReference type="Rhea" id="RHEA:16573"/>
        <dbReference type="ChEBI" id="CHEBI:16810"/>
        <dbReference type="ChEBI" id="CHEBI:29985"/>
        <dbReference type="ChEBI" id="CHEBI:58452"/>
        <dbReference type="ChEBI" id="CHEBI:58538"/>
        <dbReference type="EC" id="2.6.1.52"/>
    </reaction>
</comment>
<evidence type="ECO:0000256" key="3">
    <source>
        <dbReference type="ARBA" id="ARBA00006904"/>
    </source>
</evidence>
<feature type="binding site" evidence="12">
    <location>
        <position position="191"/>
    </location>
    <ligand>
        <name>pyridoxal 5'-phosphate</name>
        <dbReference type="ChEBI" id="CHEBI:597326"/>
    </ligand>
</feature>
<evidence type="ECO:0000256" key="11">
    <source>
        <dbReference type="ARBA" id="ARBA00049007"/>
    </source>
</evidence>
<comment type="pathway">
    <text evidence="1 12">Cofactor biosynthesis; pyridoxine 5'-phosphate biosynthesis; pyridoxine 5'-phosphate from D-erythrose 4-phosphate: step 3/5.</text>
</comment>
<dbReference type="InterPro" id="IPR015424">
    <property type="entry name" value="PyrdxlP-dep_Trfase"/>
</dbReference>
<keyword evidence="5 12" id="KW-0028">Amino-acid biosynthesis</keyword>
<dbReference type="UniPathway" id="UPA00135">
    <property type="reaction ID" value="UER00197"/>
</dbReference>
<dbReference type="PROSITE" id="PS00595">
    <property type="entry name" value="AA_TRANSFER_CLASS_5"/>
    <property type="match status" value="1"/>
</dbReference>
<evidence type="ECO:0000256" key="4">
    <source>
        <dbReference type="ARBA" id="ARBA00022576"/>
    </source>
</evidence>
<evidence type="ECO:0000256" key="12">
    <source>
        <dbReference type="HAMAP-Rule" id="MF_00160"/>
    </source>
</evidence>
<evidence type="ECO:0000256" key="6">
    <source>
        <dbReference type="ARBA" id="ARBA00022679"/>
    </source>
</evidence>
<dbReference type="GO" id="GO:0004648">
    <property type="term" value="F:O-phospho-L-serine:2-oxoglutarate aminotransferase activity"/>
    <property type="evidence" value="ECO:0007669"/>
    <property type="project" value="UniProtKB-UniRule"/>
</dbReference>
<dbReference type="InterPro" id="IPR015421">
    <property type="entry name" value="PyrdxlP-dep_Trfase_major"/>
</dbReference>
<sequence>MKKHNFFAGPAILPAPVLKQAAEAVTDFEGMGLSILEISHRSKPFVAVLDEAESLVRELLGVSDEFAVLFLTGGASSEFYLTAMNLLNEDETAGYIDTGAWSAKAIKEAKLFGGVEVVASSKDQNYNYIPANIEVPSGLKYLHITSNNTIFGTQFKEWPETDAPLVADMSSDIFSRRLPLEKFGVIYAGAQKNMGPAGVTLVIVRKDLLGKVKRELPSMLDYRTHIAKNSSFNTPPVYPIYVSMLTLRWVKEQGGVEAMEKKNEAKAKLLYDEIDRNPKFKASVEAGAGRSVMNVCFLPTNPDDLEPFVEAATAAGCVGITGHRSVGGFRASIYNAMPIESVQVLVDVMKNF</sequence>
<keyword evidence="16" id="KW-1185">Reference proteome</keyword>
<gene>
    <name evidence="12 15" type="primary">serC</name>
    <name evidence="15" type="ORF">FUA23_20590</name>
</gene>